<evidence type="ECO:0000313" key="4">
    <source>
        <dbReference type="Proteomes" id="UP000050544"/>
    </source>
</evidence>
<comment type="caution">
    <text evidence="3">The sequence shown here is derived from an EMBL/GenBank/DDBJ whole genome shotgun (WGS) entry which is preliminary data.</text>
</comment>
<accession>A0A0P6XNS6</accession>
<feature type="region of interest" description="Disordered" evidence="1">
    <location>
        <begin position="25"/>
        <end position="49"/>
    </location>
</feature>
<dbReference type="PROSITE" id="PS51257">
    <property type="entry name" value="PROKAR_LIPOPROTEIN"/>
    <property type="match status" value="1"/>
</dbReference>
<protein>
    <recommendedName>
        <fullName evidence="5">Lipoprotein</fullName>
    </recommendedName>
</protein>
<feature type="compositionally biased region" description="Low complexity" evidence="1">
    <location>
        <begin position="40"/>
        <end position="49"/>
    </location>
</feature>
<evidence type="ECO:0000313" key="3">
    <source>
        <dbReference type="EMBL" id="KPL82092.1"/>
    </source>
</evidence>
<name>A0A0P6XNS6_9CHLR</name>
<feature type="signal peptide" evidence="2">
    <location>
        <begin position="1"/>
        <end position="27"/>
    </location>
</feature>
<feature type="chain" id="PRO_5006133151" description="Lipoprotein" evidence="2">
    <location>
        <begin position="28"/>
        <end position="219"/>
    </location>
</feature>
<dbReference type="AlphaFoldDB" id="A0A0P6XNS6"/>
<dbReference type="RefSeq" id="WP_054522623.1">
    <property type="nucleotide sequence ID" value="NZ_LGKO01000006.1"/>
</dbReference>
<organism evidence="3 4">
    <name type="scientific">Thermanaerothrix daxensis</name>
    <dbReference type="NCBI Taxonomy" id="869279"/>
    <lineage>
        <taxon>Bacteria</taxon>
        <taxon>Bacillati</taxon>
        <taxon>Chloroflexota</taxon>
        <taxon>Anaerolineae</taxon>
        <taxon>Anaerolineales</taxon>
        <taxon>Anaerolineaceae</taxon>
        <taxon>Thermanaerothrix</taxon>
    </lineage>
</organism>
<proteinExistence type="predicted"/>
<evidence type="ECO:0000256" key="2">
    <source>
        <dbReference type="SAM" id="SignalP"/>
    </source>
</evidence>
<keyword evidence="4" id="KW-1185">Reference proteome</keyword>
<dbReference type="Proteomes" id="UP000050544">
    <property type="component" value="Unassembled WGS sequence"/>
</dbReference>
<keyword evidence="2" id="KW-0732">Signal</keyword>
<feature type="compositionally biased region" description="Pro residues" evidence="1">
    <location>
        <begin position="26"/>
        <end position="39"/>
    </location>
</feature>
<dbReference type="EMBL" id="LGKO01000006">
    <property type="protein sequence ID" value="KPL82092.1"/>
    <property type="molecule type" value="Genomic_DNA"/>
</dbReference>
<evidence type="ECO:0000256" key="1">
    <source>
        <dbReference type="SAM" id="MobiDB-lite"/>
    </source>
</evidence>
<gene>
    <name evidence="3" type="ORF">SE15_13410</name>
</gene>
<evidence type="ECO:0008006" key="5">
    <source>
        <dbReference type="Google" id="ProtNLM"/>
    </source>
</evidence>
<sequence length="219" mass="23610">MVSKARWPILFLLLAMGLAACAGPATAPPAPSQPPPSQPAPAGSATPAGQASAAGWLSAREAVALAYANLPDAWKDTAKLAFVGRYSHYCNTKCSPLVVEDDPGIGSDGRQAHWVVIFAKDASASPARAFYVETDKVTLVAEDLAVIRPDELFDREGWVDSTEIRWHSSQPAGLELRTSDLFEDVDAELATYPLLWLAETSFGRFDVYDARTGQFIKSR</sequence>
<reference evidence="3 4" key="1">
    <citation type="submission" date="2015-07" db="EMBL/GenBank/DDBJ databases">
        <title>Whole genome sequence of Thermanaerothrix daxensis DSM 23592.</title>
        <authorList>
            <person name="Hemp J."/>
            <person name="Ward L.M."/>
            <person name="Pace L.A."/>
            <person name="Fischer W.W."/>
        </authorList>
    </citation>
    <scope>NUCLEOTIDE SEQUENCE [LARGE SCALE GENOMIC DNA]</scope>
    <source>
        <strain evidence="3 4">GNS-1</strain>
    </source>
</reference>